<evidence type="ECO:0000256" key="4">
    <source>
        <dbReference type="ARBA" id="ARBA00022723"/>
    </source>
</evidence>
<dbReference type="EMBL" id="JQ654362">
    <property type="protein sequence ID" value="AFY06701.1"/>
    <property type="molecule type" value="mRNA"/>
</dbReference>
<sequence>CPFAAHIRKTRPRGDFTDVGISAVTNAIIRAGIPYGPEVTTSEANSNASSTAANMERGLAFVSYQSIIENGFKFQQQTWANNVNLVFGKNISSPGCDPIIGQNKGAARWSIGSNINNANGNLTLPIQFVVPRGGEYFF</sequence>
<keyword evidence="5 7" id="KW-0560">Oxidoreductase</keyword>
<dbReference type="PANTHER" id="PTHR30521:SF4">
    <property type="entry name" value="DEFERROCHELATASE"/>
    <property type="match status" value="1"/>
</dbReference>
<evidence type="ECO:0000256" key="5">
    <source>
        <dbReference type="ARBA" id="ARBA00023002"/>
    </source>
</evidence>
<dbReference type="GO" id="GO:0005829">
    <property type="term" value="C:cytosol"/>
    <property type="evidence" value="ECO:0007669"/>
    <property type="project" value="TreeGrafter"/>
</dbReference>
<evidence type="ECO:0000256" key="6">
    <source>
        <dbReference type="ARBA" id="ARBA00023004"/>
    </source>
</evidence>
<keyword evidence="2 7" id="KW-0575">Peroxidase</keyword>
<dbReference type="PROSITE" id="PS51404">
    <property type="entry name" value="DYP_PEROXIDASE"/>
    <property type="match status" value="1"/>
</dbReference>
<dbReference type="AlphaFoldDB" id="A0A023H3C7"/>
<reference evidence="7" key="1">
    <citation type="journal article" date="2014" name="PLoS ONE">
        <title>Widespread occurrence of expressed fungal secretory peroxidases in forest soils.</title>
        <authorList>
            <person name="Kellner H."/>
            <person name="Luis P."/>
            <person name="Pecyna M.J."/>
            <person name="Barbi F."/>
            <person name="Kapturska D."/>
            <person name="Kruger D."/>
            <person name="Zak D.R."/>
            <person name="Marmeisse R."/>
            <person name="Vandenbol M."/>
            <person name="Hofrichter M."/>
        </authorList>
    </citation>
    <scope>NUCLEOTIDE SEQUENCE</scope>
</reference>
<organism evidence="7">
    <name type="scientific">uncultured fungus</name>
    <dbReference type="NCBI Taxonomy" id="175245"/>
    <lineage>
        <taxon>Eukaryota</taxon>
        <taxon>Fungi</taxon>
        <taxon>environmental samples</taxon>
    </lineage>
</organism>
<dbReference type="EC" id="1.11.1.19" evidence="7"/>
<dbReference type="SUPFAM" id="SSF54909">
    <property type="entry name" value="Dimeric alpha+beta barrel"/>
    <property type="match status" value="1"/>
</dbReference>
<dbReference type="GO" id="GO:0046872">
    <property type="term" value="F:metal ion binding"/>
    <property type="evidence" value="ECO:0007669"/>
    <property type="project" value="UniProtKB-KW"/>
</dbReference>
<keyword evidence="6" id="KW-0408">Iron</keyword>
<dbReference type="GO" id="GO:0020037">
    <property type="term" value="F:heme binding"/>
    <property type="evidence" value="ECO:0007669"/>
    <property type="project" value="InterPro"/>
</dbReference>
<keyword evidence="3" id="KW-0349">Heme</keyword>
<evidence type="ECO:0000313" key="7">
    <source>
        <dbReference type="EMBL" id="AFY06701.1"/>
    </source>
</evidence>
<evidence type="ECO:0000256" key="1">
    <source>
        <dbReference type="ARBA" id="ARBA00001970"/>
    </source>
</evidence>
<accession>A0A023H3C7</accession>
<dbReference type="PANTHER" id="PTHR30521">
    <property type="entry name" value="DEFERROCHELATASE/PEROXIDASE"/>
    <property type="match status" value="1"/>
</dbReference>
<comment type="cofactor">
    <cofactor evidence="1">
        <name>heme b</name>
        <dbReference type="ChEBI" id="CHEBI:60344"/>
    </cofactor>
</comment>
<protein>
    <submittedName>
        <fullName evidence="7">Dye-decolorizing peroxidase</fullName>
        <ecNumber evidence="7">1.11.1.19</ecNumber>
    </submittedName>
</protein>
<feature type="non-terminal residue" evidence="7">
    <location>
        <position position="138"/>
    </location>
</feature>
<evidence type="ECO:0000256" key="3">
    <source>
        <dbReference type="ARBA" id="ARBA00022617"/>
    </source>
</evidence>
<proteinExistence type="evidence at transcript level"/>
<evidence type="ECO:0000256" key="2">
    <source>
        <dbReference type="ARBA" id="ARBA00022559"/>
    </source>
</evidence>
<dbReference type="GO" id="GO:0004601">
    <property type="term" value="F:peroxidase activity"/>
    <property type="evidence" value="ECO:0007669"/>
    <property type="project" value="UniProtKB-KW"/>
</dbReference>
<keyword evidence="4" id="KW-0479">Metal-binding</keyword>
<feature type="non-terminal residue" evidence="7">
    <location>
        <position position="1"/>
    </location>
</feature>
<dbReference type="InterPro" id="IPR011008">
    <property type="entry name" value="Dimeric_a/b-barrel"/>
</dbReference>
<name>A0A023H3C7_9FUNG</name>
<dbReference type="InterPro" id="IPR006314">
    <property type="entry name" value="Dyp_peroxidase"/>
</dbReference>